<feature type="transmembrane region" description="Helical" evidence="1">
    <location>
        <begin position="98"/>
        <end position="116"/>
    </location>
</feature>
<dbReference type="AlphaFoldDB" id="A0A9D2GIN1"/>
<evidence type="ECO:0000256" key="1">
    <source>
        <dbReference type="SAM" id="Phobius"/>
    </source>
</evidence>
<keyword evidence="1" id="KW-0812">Transmembrane</keyword>
<dbReference type="Pfam" id="PF06177">
    <property type="entry name" value="QueT"/>
    <property type="match status" value="1"/>
</dbReference>
<dbReference type="PIRSF" id="PIRSF031501">
    <property type="entry name" value="QueT"/>
    <property type="match status" value="1"/>
</dbReference>
<organism evidence="2 3">
    <name type="scientific">Candidatus Lachnoclostridium stercorigallinarum</name>
    <dbReference type="NCBI Taxonomy" id="2838634"/>
    <lineage>
        <taxon>Bacteria</taxon>
        <taxon>Bacillati</taxon>
        <taxon>Bacillota</taxon>
        <taxon>Clostridia</taxon>
        <taxon>Lachnospirales</taxon>
        <taxon>Lachnospiraceae</taxon>
    </lineage>
</organism>
<feature type="transmembrane region" description="Helical" evidence="1">
    <location>
        <begin position="12"/>
        <end position="34"/>
    </location>
</feature>
<dbReference type="InterPro" id="IPR010387">
    <property type="entry name" value="QueT"/>
</dbReference>
<sequence>MRKSNKTAYQLTSAAVIAAIYVALTLMFLPIAYGPISFRISELLCILPYFTPAAVPGLFVGCFLANFLGGAAPMDVVFGSLATLIGAWGSYRLRKHKWLVWLPPVISNTLVIPWVLRIAYGNEELMPVLTGTIFLSEAIAVGVLGNILLMALDRHKHLIFRRSMAD</sequence>
<dbReference type="Proteomes" id="UP000824101">
    <property type="component" value="Unassembled WGS sequence"/>
</dbReference>
<name>A0A9D2GIN1_9FIRM</name>
<dbReference type="EMBL" id="DXBC01000113">
    <property type="protein sequence ID" value="HIZ79577.1"/>
    <property type="molecule type" value="Genomic_DNA"/>
</dbReference>
<protein>
    <submittedName>
        <fullName evidence="2">QueT transporter family protein</fullName>
    </submittedName>
</protein>
<evidence type="ECO:0000313" key="3">
    <source>
        <dbReference type="Proteomes" id="UP000824101"/>
    </source>
</evidence>
<feature type="transmembrane region" description="Helical" evidence="1">
    <location>
        <begin position="46"/>
        <end position="68"/>
    </location>
</feature>
<gene>
    <name evidence="2" type="ORF">IAA17_07305</name>
</gene>
<feature type="transmembrane region" description="Helical" evidence="1">
    <location>
        <begin position="128"/>
        <end position="152"/>
    </location>
</feature>
<reference evidence="2" key="1">
    <citation type="journal article" date="2021" name="PeerJ">
        <title>Extensive microbial diversity within the chicken gut microbiome revealed by metagenomics and culture.</title>
        <authorList>
            <person name="Gilroy R."/>
            <person name="Ravi A."/>
            <person name="Getino M."/>
            <person name="Pursley I."/>
            <person name="Horton D.L."/>
            <person name="Alikhan N.F."/>
            <person name="Baker D."/>
            <person name="Gharbi K."/>
            <person name="Hall N."/>
            <person name="Watson M."/>
            <person name="Adriaenssens E.M."/>
            <person name="Foster-Nyarko E."/>
            <person name="Jarju S."/>
            <person name="Secka A."/>
            <person name="Antonio M."/>
            <person name="Oren A."/>
            <person name="Chaudhuri R.R."/>
            <person name="La Ragione R."/>
            <person name="Hildebrand F."/>
            <person name="Pallen M.J."/>
        </authorList>
    </citation>
    <scope>NUCLEOTIDE SEQUENCE</scope>
    <source>
        <strain evidence="2">ChiBcec1-1093</strain>
    </source>
</reference>
<dbReference type="PANTHER" id="PTHR40044">
    <property type="entry name" value="INTEGRAL MEMBRANE PROTEIN-RELATED"/>
    <property type="match status" value="1"/>
</dbReference>
<accession>A0A9D2GIN1</accession>
<keyword evidence="1" id="KW-0472">Membrane</keyword>
<reference evidence="2" key="2">
    <citation type="submission" date="2021-04" db="EMBL/GenBank/DDBJ databases">
        <authorList>
            <person name="Gilroy R."/>
        </authorList>
    </citation>
    <scope>NUCLEOTIDE SEQUENCE</scope>
    <source>
        <strain evidence="2">ChiBcec1-1093</strain>
    </source>
</reference>
<proteinExistence type="predicted"/>
<comment type="caution">
    <text evidence="2">The sequence shown here is derived from an EMBL/GenBank/DDBJ whole genome shotgun (WGS) entry which is preliminary data.</text>
</comment>
<dbReference type="PANTHER" id="PTHR40044:SF1">
    <property type="entry name" value="INTEGRAL MEMBRANE PROTEIN"/>
    <property type="match status" value="1"/>
</dbReference>
<evidence type="ECO:0000313" key="2">
    <source>
        <dbReference type="EMBL" id="HIZ79577.1"/>
    </source>
</evidence>
<keyword evidence="1" id="KW-1133">Transmembrane helix</keyword>
<feature type="transmembrane region" description="Helical" evidence="1">
    <location>
        <begin position="74"/>
        <end position="91"/>
    </location>
</feature>